<gene>
    <name evidence="3" type="ORF">H9831_03485</name>
</gene>
<feature type="transmembrane region" description="Helical" evidence="2">
    <location>
        <begin position="331"/>
        <end position="348"/>
    </location>
</feature>
<feature type="transmembrane region" description="Helical" evidence="2">
    <location>
        <begin position="227"/>
        <end position="247"/>
    </location>
</feature>
<feature type="region of interest" description="Disordered" evidence="1">
    <location>
        <begin position="543"/>
        <end position="562"/>
    </location>
</feature>
<accession>A0A9D1YNU6</accession>
<evidence type="ECO:0000313" key="3">
    <source>
        <dbReference type="EMBL" id="HIY59733.1"/>
    </source>
</evidence>
<organism evidence="3 4">
    <name type="scientific">Candidatus Eisenbergiella pullistercoris</name>
    <dbReference type="NCBI Taxonomy" id="2838555"/>
    <lineage>
        <taxon>Bacteria</taxon>
        <taxon>Bacillati</taxon>
        <taxon>Bacillota</taxon>
        <taxon>Clostridia</taxon>
        <taxon>Lachnospirales</taxon>
        <taxon>Lachnospiraceae</taxon>
        <taxon>Eisenbergiella</taxon>
    </lineage>
</organism>
<proteinExistence type="predicted"/>
<sequence>MRYEPQDTGKSRKLWYLLIWLEVMISVGFFVRSYFFPQYYAWMMRPEGKWLYELCGVISVCFTVIYFAILAAGRERLGENVSFLVSVYTGGLLIAGFLKNSPYSGASALDSVFVRLLYAITEPPLDFWSFFRSLFPDPYGMVFPCISVGYCLAAGNLMINQYEEIRKNRLNVLLSFCYAAGIFCHREYLNPVLDALRIGVGTLSVLVWILEMIRLRKNRKVLEKFQIFWLIVLYLVILILVGGLPPFDEDSLAGQLGGVTILRPLTWPLFLSGRISYAAGTILYLSLLAGMNLLCLLLRRRNGKESLFPVLELSAGMPGQADRRREKAKKILIAAVVCLAYLLMRTGLKYALDRRAAATAGFWGSPERETAAAAVFGGSPERKTAAAELLESPEKETYGGEPAEEDLPEALREQYQENLRESAREEETETAVLPETGQEMGEADEAYLRIEEGYRAVYEQVFQDGGYEFTESSDAKGNLRVILSETDEAVEYLMYDRESENGECGLYVYFYVEKGEDGSWSPDSAQIRDIYAWVYDTDEVISSRKTGWGDPGSEAYRNATGE</sequence>
<feature type="transmembrane region" description="Helical" evidence="2">
    <location>
        <begin position="81"/>
        <end position="98"/>
    </location>
</feature>
<feature type="transmembrane region" description="Helical" evidence="2">
    <location>
        <begin position="195"/>
        <end position="215"/>
    </location>
</feature>
<comment type="caution">
    <text evidence="3">The sequence shown here is derived from an EMBL/GenBank/DDBJ whole genome shotgun (WGS) entry which is preliminary data.</text>
</comment>
<evidence type="ECO:0000313" key="4">
    <source>
        <dbReference type="Proteomes" id="UP000824007"/>
    </source>
</evidence>
<keyword evidence="2" id="KW-0472">Membrane</keyword>
<feature type="transmembrane region" description="Helical" evidence="2">
    <location>
        <begin position="170"/>
        <end position="189"/>
    </location>
</feature>
<dbReference type="AlphaFoldDB" id="A0A9D1YNU6"/>
<name>A0A9D1YNU6_9FIRM</name>
<feature type="transmembrane region" description="Helical" evidence="2">
    <location>
        <begin position="14"/>
        <end position="35"/>
    </location>
</feature>
<dbReference type="EMBL" id="DXDD01000044">
    <property type="protein sequence ID" value="HIY59733.1"/>
    <property type="molecule type" value="Genomic_DNA"/>
</dbReference>
<feature type="transmembrane region" description="Helical" evidence="2">
    <location>
        <begin position="139"/>
        <end position="158"/>
    </location>
</feature>
<reference evidence="3" key="2">
    <citation type="submission" date="2021-04" db="EMBL/GenBank/DDBJ databases">
        <authorList>
            <person name="Gilroy R."/>
        </authorList>
    </citation>
    <scope>NUCLEOTIDE SEQUENCE</scope>
    <source>
        <strain evidence="3">ChiSxjej3B15-24422</strain>
    </source>
</reference>
<evidence type="ECO:0000256" key="2">
    <source>
        <dbReference type="SAM" id="Phobius"/>
    </source>
</evidence>
<feature type="transmembrane region" description="Helical" evidence="2">
    <location>
        <begin position="275"/>
        <end position="298"/>
    </location>
</feature>
<dbReference type="Proteomes" id="UP000824007">
    <property type="component" value="Unassembled WGS sequence"/>
</dbReference>
<keyword evidence="2" id="KW-0812">Transmembrane</keyword>
<feature type="transmembrane region" description="Helical" evidence="2">
    <location>
        <begin position="50"/>
        <end position="69"/>
    </location>
</feature>
<keyword evidence="2" id="KW-1133">Transmembrane helix</keyword>
<reference evidence="3" key="1">
    <citation type="journal article" date="2021" name="PeerJ">
        <title>Extensive microbial diversity within the chicken gut microbiome revealed by metagenomics and culture.</title>
        <authorList>
            <person name="Gilroy R."/>
            <person name="Ravi A."/>
            <person name="Getino M."/>
            <person name="Pursley I."/>
            <person name="Horton D.L."/>
            <person name="Alikhan N.F."/>
            <person name="Baker D."/>
            <person name="Gharbi K."/>
            <person name="Hall N."/>
            <person name="Watson M."/>
            <person name="Adriaenssens E.M."/>
            <person name="Foster-Nyarko E."/>
            <person name="Jarju S."/>
            <person name="Secka A."/>
            <person name="Antonio M."/>
            <person name="Oren A."/>
            <person name="Chaudhuri R.R."/>
            <person name="La Ragione R."/>
            <person name="Hildebrand F."/>
            <person name="Pallen M.J."/>
        </authorList>
    </citation>
    <scope>NUCLEOTIDE SEQUENCE</scope>
    <source>
        <strain evidence="3">ChiSxjej3B15-24422</strain>
    </source>
</reference>
<protein>
    <submittedName>
        <fullName evidence="3">Uncharacterized protein</fullName>
    </submittedName>
</protein>
<evidence type="ECO:0000256" key="1">
    <source>
        <dbReference type="SAM" id="MobiDB-lite"/>
    </source>
</evidence>